<name>A0A5C6FQS7_9PLAN</name>
<dbReference type="OrthoDB" id="9958547at2"/>
<accession>A0A5C6FQS7</accession>
<evidence type="ECO:0000313" key="1">
    <source>
        <dbReference type="EMBL" id="TWU62846.1"/>
    </source>
</evidence>
<dbReference type="AlphaFoldDB" id="A0A5C6FQS7"/>
<dbReference type="RefSeq" id="WP_146415568.1">
    <property type="nucleotide sequence ID" value="NZ_SJPZ01000002.1"/>
</dbReference>
<gene>
    <name evidence="1" type="ORF">V7x_45820</name>
</gene>
<dbReference type="EMBL" id="SJPZ01000002">
    <property type="protein sequence ID" value="TWU62846.1"/>
    <property type="molecule type" value="Genomic_DNA"/>
</dbReference>
<protein>
    <submittedName>
        <fullName evidence="1">Uncharacterized protein</fullName>
    </submittedName>
</protein>
<sequence>MSAQRPQSTLRHRHRQGGAVLLCTLAAAVLSISAIAILRAGTHQRQRINSLRTAAQARQTAAGLIARAEAFVHQDTAFAGNLVDPTAMIPGAFAVVTNDGMGNVTIAAYLYPGATAAAAAKRITLP</sequence>
<organism evidence="1 2">
    <name type="scientific">Crateriforma conspicua</name>
    <dbReference type="NCBI Taxonomy" id="2527996"/>
    <lineage>
        <taxon>Bacteria</taxon>
        <taxon>Pseudomonadati</taxon>
        <taxon>Planctomycetota</taxon>
        <taxon>Planctomycetia</taxon>
        <taxon>Planctomycetales</taxon>
        <taxon>Planctomycetaceae</taxon>
        <taxon>Crateriforma</taxon>
    </lineage>
</organism>
<comment type="caution">
    <text evidence="1">The sequence shown here is derived from an EMBL/GenBank/DDBJ whole genome shotgun (WGS) entry which is preliminary data.</text>
</comment>
<dbReference type="Proteomes" id="UP000316476">
    <property type="component" value="Unassembled WGS sequence"/>
</dbReference>
<proteinExistence type="predicted"/>
<reference evidence="1 2" key="1">
    <citation type="submission" date="2019-02" db="EMBL/GenBank/DDBJ databases">
        <title>Deep-cultivation of Planctomycetes and their phenomic and genomic characterization uncovers novel biology.</title>
        <authorList>
            <person name="Wiegand S."/>
            <person name="Jogler M."/>
            <person name="Boedeker C."/>
            <person name="Pinto D."/>
            <person name="Vollmers J."/>
            <person name="Rivas-Marin E."/>
            <person name="Kohn T."/>
            <person name="Peeters S.H."/>
            <person name="Heuer A."/>
            <person name="Rast P."/>
            <person name="Oberbeckmann S."/>
            <person name="Bunk B."/>
            <person name="Jeske O."/>
            <person name="Meyerdierks A."/>
            <person name="Storesund J.E."/>
            <person name="Kallscheuer N."/>
            <person name="Luecker S."/>
            <person name="Lage O.M."/>
            <person name="Pohl T."/>
            <person name="Merkel B.J."/>
            <person name="Hornburger P."/>
            <person name="Mueller R.-W."/>
            <person name="Bruemmer F."/>
            <person name="Labrenz M."/>
            <person name="Spormann A.M."/>
            <person name="Op Den Camp H."/>
            <person name="Overmann J."/>
            <person name="Amann R."/>
            <person name="Jetten M.S.M."/>
            <person name="Mascher T."/>
            <person name="Medema M.H."/>
            <person name="Devos D.P."/>
            <person name="Kaster A.-K."/>
            <person name="Ovreas L."/>
            <person name="Rohde M."/>
            <person name="Galperin M.Y."/>
            <person name="Jogler C."/>
        </authorList>
    </citation>
    <scope>NUCLEOTIDE SEQUENCE [LARGE SCALE GENOMIC DNA]</scope>
    <source>
        <strain evidence="1 2">V7</strain>
    </source>
</reference>
<evidence type="ECO:0000313" key="2">
    <source>
        <dbReference type="Proteomes" id="UP000316476"/>
    </source>
</evidence>